<name>A0A0N0MCY0_9HYPH</name>
<keyword evidence="2" id="KW-0378">Hydrolase</keyword>
<reference evidence="5 6" key="1">
    <citation type="submission" date="2015-07" db="EMBL/GenBank/DDBJ databases">
        <title>Whole genome sequencing of Bosea vaviloviae isolated from cave pool.</title>
        <authorList>
            <person name="Tan N.E.H."/>
            <person name="Lee Y.P."/>
            <person name="Gan H.M."/>
            <person name="Barton H."/>
            <person name="Savka M.A."/>
        </authorList>
    </citation>
    <scope>NUCLEOTIDE SEQUENCE [LARGE SCALE GENOMIC DNA]</scope>
    <source>
        <strain evidence="5 6">SD260</strain>
    </source>
</reference>
<proteinExistence type="predicted"/>
<dbReference type="EMBL" id="LGSZ01000013">
    <property type="protein sequence ID" value="KPH82721.1"/>
    <property type="molecule type" value="Genomic_DNA"/>
</dbReference>
<protein>
    <recommendedName>
        <fullName evidence="4">Peptidase C58 YopT-type domain-containing protein</fullName>
    </recommendedName>
</protein>
<dbReference type="AlphaFoldDB" id="A0A0N0MCY0"/>
<dbReference type="Gene3D" id="3.90.70.20">
    <property type="match status" value="1"/>
</dbReference>
<evidence type="ECO:0000256" key="2">
    <source>
        <dbReference type="ARBA" id="ARBA00022801"/>
    </source>
</evidence>
<keyword evidence="1" id="KW-0645">Protease</keyword>
<sequence length="199" mass="22020">MTFTLTGFHQGNFLNAADPETRNGVCVALCDLWLESLFLAPGAAPRNRLQALAVDFGRAENHQRRYGKLRKVLGRDDARRHMGARVGIDFDEQTFVDMKLHAGRSGMIQKMSDDLRAPGAAATWSMRFAGGGGHAIAGFNRIEPQPYGFDQKIHVFDPNIGEYVGTYGCCAEIVDDLMRKIPLYATTTIFHRTTAAADR</sequence>
<evidence type="ECO:0000256" key="1">
    <source>
        <dbReference type="ARBA" id="ARBA00022670"/>
    </source>
</evidence>
<evidence type="ECO:0000313" key="5">
    <source>
        <dbReference type="EMBL" id="KPH82721.1"/>
    </source>
</evidence>
<dbReference type="SUPFAM" id="SSF54001">
    <property type="entry name" value="Cysteine proteinases"/>
    <property type="match status" value="1"/>
</dbReference>
<dbReference type="InterPro" id="IPR038765">
    <property type="entry name" value="Papain-like_cys_pep_sf"/>
</dbReference>
<dbReference type="RefSeq" id="WP_197280654.1">
    <property type="nucleotide sequence ID" value="NZ_LGSZ01000013.1"/>
</dbReference>
<keyword evidence="3" id="KW-0788">Thiol protease</keyword>
<accession>A0A0N0MCY0</accession>
<dbReference type="PATRIC" id="fig|1526658.3.peg.3481"/>
<dbReference type="GO" id="GO:0004197">
    <property type="term" value="F:cysteine-type endopeptidase activity"/>
    <property type="evidence" value="ECO:0007669"/>
    <property type="project" value="InterPro"/>
</dbReference>
<evidence type="ECO:0000256" key="3">
    <source>
        <dbReference type="ARBA" id="ARBA00022807"/>
    </source>
</evidence>
<organism evidence="5 6">
    <name type="scientific">Bosea vaviloviae</name>
    <dbReference type="NCBI Taxonomy" id="1526658"/>
    <lineage>
        <taxon>Bacteria</taxon>
        <taxon>Pseudomonadati</taxon>
        <taxon>Pseudomonadota</taxon>
        <taxon>Alphaproteobacteria</taxon>
        <taxon>Hyphomicrobiales</taxon>
        <taxon>Boseaceae</taxon>
        <taxon>Bosea</taxon>
    </lineage>
</organism>
<dbReference type="Pfam" id="PF03543">
    <property type="entry name" value="Peptidase_C58"/>
    <property type="match status" value="1"/>
</dbReference>
<gene>
    <name evidence="5" type="ORF">AE618_02120</name>
</gene>
<dbReference type="Proteomes" id="UP000037822">
    <property type="component" value="Unassembled WGS sequence"/>
</dbReference>
<keyword evidence="6" id="KW-1185">Reference proteome</keyword>
<evidence type="ECO:0000259" key="4">
    <source>
        <dbReference type="Pfam" id="PF03543"/>
    </source>
</evidence>
<feature type="domain" description="Peptidase C58 YopT-type" evidence="4">
    <location>
        <begin position="21"/>
        <end position="162"/>
    </location>
</feature>
<dbReference type="GO" id="GO:0006508">
    <property type="term" value="P:proteolysis"/>
    <property type="evidence" value="ECO:0007669"/>
    <property type="project" value="UniProtKB-KW"/>
</dbReference>
<dbReference type="InterPro" id="IPR006473">
    <property type="entry name" value="Peptidase_C58_Yopt"/>
</dbReference>
<comment type="caution">
    <text evidence="5">The sequence shown here is derived from an EMBL/GenBank/DDBJ whole genome shotgun (WGS) entry which is preliminary data.</text>
</comment>
<evidence type="ECO:0000313" key="6">
    <source>
        <dbReference type="Proteomes" id="UP000037822"/>
    </source>
</evidence>